<dbReference type="GO" id="GO:0016620">
    <property type="term" value="F:oxidoreductase activity, acting on the aldehyde or oxo group of donors, NAD or NADP as acceptor"/>
    <property type="evidence" value="ECO:0007669"/>
    <property type="project" value="InterPro"/>
</dbReference>
<comment type="similarity">
    <text evidence="1 4">Belongs to the aldehyde dehydrogenase family.</text>
</comment>
<dbReference type="PANTHER" id="PTHR11699">
    <property type="entry name" value="ALDEHYDE DEHYDROGENASE-RELATED"/>
    <property type="match status" value="1"/>
</dbReference>
<dbReference type="InterPro" id="IPR016163">
    <property type="entry name" value="Ald_DH_C"/>
</dbReference>
<name>A0A9P5P1L5_GYMJU</name>
<dbReference type="InterPro" id="IPR016161">
    <property type="entry name" value="Ald_DH/histidinol_DH"/>
</dbReference>
<evidence type="ECO:0000256" key="1">
    <source>
        <dbReference type="ARBA" id="ARBA00009986"/>
    </source>
</evidence>
<feature type="active site" evidence="3">
    <location>
        <position position="270"/>
    </location>
</feature>
<dbReference type="AlphaFoldDB" id="A0A9P5P1L5"/>
<dbReference type="FunFam" id="3.40.309.10:FF:000009">
    <property type="entry name" value="Aldehyde dehydrogenase A"/>
    <property type="match status" value="1"/>
</dbReference>
<organism evidence="6 7">
    <name type="scientific">Gymnopilus junonius</name>
    <name type="common">Spectacular rustgill mushroom</name>
    <name type="synonym">Gymnopilus spectabilis subsp. junonius</name>
    <dbReference type="NCBI Taxonomy" id="109634"/>
    <lineage>
        <taxon>Eukaryota</taxon>
        <taxon>Fungi</taxon>
        <taxon>Dikarya</taxon>
        <taxon>Basidiomycota</taxon>
        <taxon>Agaricomycotina</taxon>
        <taxon>Agaricomycetes</taxon>
        <taxon>Agaricomycetidae</taxon>
        <taxon>Agaricales</taxon>
        <taxon>Agaricineae</taxon>
        <taxon>Hymenogastraceae</taxon>
        <taxon>Gymnopilus</taxon>
    </lineage>
</organism>
<dbReference type="PROSITE" id="PS00687">
    <property type="entry name" value="ALDEHYDE_DEHYDR_GLU"/>
    <property type="match status" value="1"/>
</dbReference>
<reference evidence="6" key="1">
    <citation type="submission" date="2020-11" db="EMBL/GenBank/DDBJ databases">
        <authorList>
            <consortium name="DOE Joint Genome Institute"/>
            <person name="Ahrendt S."/>
            <person name="Riley R."/>
            <person name="Andreopoulos W."/>
            <person name="LaButti K."/>
            <person name="Pangilinan J."/>
            <person name="Ruiz-duenas F.J."/>
            <person name="Barrasa J.M."/>
            <person name="Sanchez-Garcia M."/>
            <person name="Camarero S."/>
            <person name="Miyauchi S."/>
            <person name="Serrano A."/>
            <person name="Linde D."/>
            <person name="Babiker R."/>
            <person name="Drula E."/>
            <person name="Ayuso-Fernandez I."/>
            <person name="Pacheco R."/>
            <person name="Padilla G."/>
            <person name="Ferreira P."/>
            <person name="Barriuso J."/>
            <person name="Kellner H."/>
            <person name="Castanera R."/>
            <person name="Alfaro M."/>
            <person name="Ramirez L."/>
            <person name="Pisabarro A.G."/>
            <person name="Kuo A."/>
            <person name="Tritt A."/>
            <person name="Lipzen A."/>
            <person name="He G."/>
            <person name="Yan M."/>
            <person name="Ng V."/>
            <person name="Cullen D."/>
            <person name="Martin F."/>
            <person name="Rosso M.-N."/>
            <person name="Henrissat B."/>
            <person name="Hibbett D."/>
            <person name="Martinez A.T."/>
            <person name="Grigoriev I.V."/>
        </authorList>
    </citation>
    <scope>NUCLEOTIDE SEQUENCE</scope>
    <source>
        <strain evidence="6">AH 44721</strain>
    </source>
</reference>
<dbReference type="SUPFAM" id="SSF53720">
    <property type="entry name" value="ALDH-like"/>
    <property type="match status" value="1"/>
</dbReference>
<proteinExistence type="inferred from homology"/>
<evidence type="ECO:0000256" key="4">
    <source>
        <dbReference type="RuleBase" id="RU003345"/>
    </source>
</evidence>
<accession>A0A9P5P1L5</accession>
<dbReference type="EMBL" id="JADNYJ010000001">
    <property type="protein sequence ID" value="KAF8913763.1"/>
    <property type="molecule type" value="Genomic_DNA"/>
</dbReference>
<dbReference type="Gene3D" id="3.40.309.10">
    <property type="entry name" value="Aldehyde Dehydrogenase, Chain A, domain 2"/>
    <property type="match status" value="1"/>
</dbReference>
<dbReference type="Proteomes" id="UP000724874">
    <property type="component" value="Unassembled WGS sequence"/>
</dbReference>
<dbReference type="Pfam" id="PF00171">
    <property type="entry name" value="Aldedh"/>
    <property type="match status" value="1"/>
</dbReference>
<feature type="domain" description="Aldehyde dehydrogenase" evidence="5">
    <location>
        <begin position="41"/>
        <end position="503"/>
    </location>
</feature>
<sequence>MPYFPRERLVALHPGTLTRVTPLVTHRFIHVKPYAPSHPPSDIPVFNPATGEGLFTVQSSSVEHVHSTIWEAQCAFDSGVWSRSSSLSRSKVLSKLARVLEEKIPSLAELETLQTGRAIREMRTQLGRLPEWLDYYAALLRTHQSFVAPTQGKLLNYVERVPLGVVAQITPFNHPLLIAIKKIAPALAAGNSVVVKPSEFAPVTVYEFIQMAEKAGVPPKVLSFLPGGPDTANSIVKHPSIRKVDITAGTSTGHQIGSIVGANLATYTAELGGKAPIVLFEDADLVSAVNGAAFASFVASGQTCVSGTRLIVHDKIYGNFMSLFMQKVDSIRRRMGDPSNPKCMMGSVISPKHLQRMDEMVKRASVKASILTGGEPMTGISDLDGFDFSQGSFYPPTVISDVSVEDEIWQEEVFGPVVVVKPFKTEAEAIHLANASKYGLGAGIWTTDLSRAHRVSAAIQSGLCWVNTHHRNDPSSPWGGMKSSGIGRENGIEAFEAYSQSKSTIVNTASVEDSRKNDDWFADDNSREPRRYG</sequence>
<dbReference type="InterPro" id="IPR015590">
    <property type="entry name" value="Aldehyde_DH_dom"/>
</dbReference>
<dbReference type="OrthoDB" id="310895at2759"/>
<keyword evidence="2 4" id="KW-0560">Oxidoreductase</keyword>
<dbReference type="FunFam" id="3.40.605.10:FF:000007">
    <property type="entry name" value="NAD/NADP-dependent betaine aldehyde dehydrogenase"/>
    <property type="match status" value="1"/>
</dbReference>
<evidence type="ECO:0000256" key="2">
    <source>
        <dbReference type="ARBA" id="ARBA00023002"/>
    </source>
</evidence>
<gene>
    <name evidence="6" type="ORF">CPB84DRAFT_1757458</name>
</gene>
<evidence type="ECO:0000313" key="6">
    <source>
        <dbReference type="EMBL" id="KAF8913763.1"/>
    </source>
</evidence>
<dbReference type="InterPro" id="IPR016162">
    <property type="entry name" value="Ald_DH_N"/>
</dbReference>
<dbReference type="Gene3D" id="3.40.605.10">
    <property type="entry name" value="Aldehyde Dehydrogenase, Chain A, domain 1"/>
    <property type="match status" value="1"/>
</dbReference>
<comment type="caution">
    <text evidence="6">The sequence shown here is derived from an EMBL/GenBank/DDBJ whole genome shotgun (WGS) entry which is preliminary data.</text>
</comment>
<dbReference type="InterPro" id="IPR029510">
    <property type="entry name" value="Ald_DH_CS_GLU"/>
</dbReference>
<evidence type="ECO:0000259" key="5">
    <source>
        <dbReference type="Pfam" id="PF00171"/>
    </source>
</evidence>
<evidence type="ECO:0000313" key="7">
    <source>
        <dbReference type="Proteomes" id="UP000724874"/>
    </source>
</evidence>
<keyword evidence="7" id="KW-1185">Reference proteome</keyword>
<protein>
    <submittedName>
        <fullName evidence="6">Aldehyde dehydrogenase domain-containing protein</fullName>
    </submittedName>
</protein>
<evidence type="ECO:0000256" key="3">
    <source>
        <dbReference type="PROSITE-ProRule" id="PRU10007"/>
    </source>
</evidence>